<comment type="caution">
    <text evidence="1">The sequence shown here is derived from an EMBL/GenBank/DDBJ whole genome shotgun (WGS) entry which is preliminary data.</text>
</comment>
<dbReference type="Proteomes" id="UP000237105">
    <property type="component" value="Unassembled WGS sequence"/>
</dbReference>
<accession>A0A2P5CEP6</accession>
<name>A0A2P5CEP6_PARAD</name>
<evidence type="ECO:0000313" key="2">
    <source>
        <dbReference type="Proteomes" id="UP000237105"/>
    </source>
</evidence>
<evidence type="ECO:0000313" key="1">
    <source>
        <dbReference type="EMBL" id="PON59522.1"/>
    </source>
</evidence>
<reference evidence="2" key="1">
    <citation type="submission" date="2016-06" db="EMBL/GenBank/DDBJ databases">
        <title>Parallel loss of symbiosis genes in relatives of nitrogen-fixing non-legume Parasponia.</title>
        <authorList>
            <person name="Van Velzen R."/>
            <person name="Holmer R."/>
            <person name="Bu F."/>
            <person name="Rutten L."/>
            <person name="Van Zeijl A."/>
            <person name="Liu W."/>
            <person name="Santuari L."/>
            <person name="Cao Q."/>
            <person name="Sharma T."/>
            <person name="Shen D."/>
            <person name="Roswanjaya Y."/>
            <person name="Wardhani T."/>
            <person name="Kalhor M.S."/>
            <person name="Jansen J."/>
            <person name="Van den Hoogen J."/>
            <person name="Gungor B."/>
            <person name="Hartog M."/>
            <person name="Hontelez J."/>
            <person name="Verver J."/>
            <person name="Yang W.-C."/>
            <person name="Schijlen E."/>
            <person name="Repin R."/>
            <person name="Schilthuizen M."/>
            <person name="Schranz E."/>
            <person name="Heidstra R."/>
            <person name="Miyata K."/>
            <person name="Fedorova E."/>
            <person name="Kohlen W."/>
            <person name="Bisseling T."/>
            <person name="Smit S."/>
            <person name="Geurts R."/>
        </authorList>
    </citation>
    <scope>NUCLEOTIDE SEQUENCE [LARGE SCALE GENOMIC DNA]</scope>
    <source>
        <strain evidence="2">cv. WU1-14</strain>
    </source>
</reference>
<proteinExistence type="predicted"/>
<gene>
    <name evidence="1" type="ORF">PanWU01x14_158800</name>
</gene>
<protein>
    <submittedName>
        <fullName evidence="1">Uncharacterized protein</fullName>
    </submittedName>
</protein>
<organism evidence="1 2">
    <name type="scientific">Parasponia andersonii</name>
    <name type="common">Sponia andersonii</name>
    <dbReference type="NCBI Taxonomy" id="3476"/>
    <lineage>
        <taxon>Eukaryota</taxon>
        <taxon>Viridiplantae</taxon>
        <taxon>Streptophyta</taxon>
        <taxon>Embryophyta</taxon>
        <taxon>Tracheophyta</taxon>
        <taxon>Spermatophyta</taxon>
        <taxon>Magnoliopsida</taxon>
        <taxon>eudicotyledons</taxon>
        <taxon>Gunneridae</taxon>
        <taxon>Pentapetalae</taxon>
        <taxon>rosids</taxon>
        <taxon>fabids</taxon>
        <taxon>Rosales</taxon>
        <taxon>Cannabaceae</taxon>
        <taxon>Parasponia</taxon>
    </lineage>
</organism>
<keyword evidence="2" id="KW-1185">Reference proteome</keyword>
<dbReference type="AlphaFoldDB" id="A0A2P5CEP6"/>
<dbReference type="EMBL" id="JXTB01000139">
    <property type="protein sequence ID" value="PON59522.1"/>
    <property type="molecule type" value="Genomic_DNA"/>
</dbReference>
<sequence>MISESDTIRDHVLEIPSDVGGLIFAMLNSGRLLHIYSGSEIQIDNDFLEVLMYASQSL</sequence>